<evidence type="ECO:0000313" key="3">
    <source>
        <dbReference type="EMBL" id="UUX49321.1"/>
    </source>
</evidence>
<gene>
    <name evidence="3" type="ORF">NUH88_18215</name>
</gene>
<sequence>MNDQGRGEFTRALSRSSAPKPSNGAVRRSNGAGQEPVLAALDLGTNNCRLLIAVPSGSGFRVIDAFSRIVRLGQGLQKHRKLSEDAMERTLQALKICARKMAKRKVTLSRVVATEACRQARNCDDFLERVAAETELDIEIISTREEAELALAGCVPLFDPEIPNALVFDIGGGSTELVWHRREERETRRNGRGALDAISLPFGVVTLAERHGGDRFDRATYRRMVDESRSALDAFEARFDIGAAIRDGAVQMVGTSGTVTTLAGIRMRLRRYDRDRVDGTYLDFGEMEEIAERLASVGFDERAAMPCIGQERADLVVAGCAILQGICERWPVGRLRVADRGLREGILFDLLERAAGH</sequence>
<dbReference type="InterPro" id="IPR050273">
    <property type="entry name" value="GppA/Ppx_hydrolase"/>
</dbReference>
<dbReference type="RefSeq" id="WP_257767897.1">
    <property type="nucleotide sequence ID" value="NZ_CP102480.1"/>
</dbReference>
<dbReference type="EMBL" id="CP102480">
    <property type="protein sequence ID" value="UUX49321.1"/>
    <property type="molecule type" value="Genomic_DNA"/>
</dbReference>
<proteinExistence type="predicted"/>
<evidence type="ECO:0000259" key="2">
    <source>
        <dbReference type="Pfam" id="PF02541"/>
    </source>
</evidence>
<protein>
    <submittedName>
        <fullName evidence="3">Ppx/GppA family phosphatase</fullName>
    </submittedName>
</protein>
<dbReference type="KEGG" id="naci:NUH88_18215"/>
<dbReference type="CDD" id="cd24054">
    <property type="entry name" value="ASKHA_NBD_AaPPX-GppA_MtPPX2-like"/>
    <property type="match status" value="1"/>
</dbReference>
<dbReference type="InterPro" id="IPR003695">
    <property type="entry name" value="Ppx_GppA_N"/>
</dbReference>
<dbReference type="Gene3D" id="3.30.420.40">
    <property type="match status" value="1"/>
</dbReference>
<name>A0A9J7ARY3_9PROT</name>
<accession>A0A9J7ARY3</accession>
<evidence type="ECO:0000256" key="1">
    <source>
        <dbReference type="SAM" id="MobiDB-lite"/>
    </source>
</evidence>
<organism evidence="3 4">
    <name type="scientific">Nisaea acidiphila</name>
    <dbReference type="NCBI Taxonomy" id="1862145"/>
    <lineage>
        <taxon>Bacteria</taxon>
        <taxon>Pseudomonadati</taxon>
        <taxon>Pseudomonadota</taxon>
        <taxon>Alphaproteobacteria</taxon>
        <taxon>Rhodospirillales</taxon>
        <taxon>Thalassobaculaceae</taxon>
        <taxon>Nisaea</taxon>
    </lineage>
</organism>
<dbReference type="Gene3D" id="3.30.420.150">
    <property type="entry name" value="Exopolyphosphatase. Domain 2"/>
    <property type="match status" value="1"/>
</dbReference>
<reference evidence="3" key="1">
    <citation type="submission" date="2022-08" db="EMBL/GenBank/DDBJ databases">
        <title>Nisaea acidiphila sp. nov., isolated from a marine algal debris and emended description of the genus Nisaea Urios et al. 2008.</title>
        <authorList>
            <person name="Kwon K."/>
        </authorList>
    </citation>
    <scope>NUCLEOTIDE SEQUENCE</scope>
    <source>
        <strain evidence="3">MEBiC11861</strain>
    </source>
</reference>
<keyword evidence="4" id="KW-1185">Reference proteome</keyword>
<evidence type="ECO:0000313" key="4">
    <source>
        <dbReference type="Proteomes" id="UP001060336"/>
    </source>
</evidence>
<feature type="region of interest" description="Disordered" evidence="1">
    <location>
        <begin position="1"/>
        <end position="31"/>
    </location>
</feature>
<dbReference type="Proteomes" id="UP001060336">
    <property type="component" value="Chromosome"/>
</dbReference>
<dbReference type="AlphaFoldDB" id="A0A9J7ARY3"/>
<dbReference type="Pfam" id="PF02541">
    <property type="entry name" value="Ppx-GppA"/>
    <property type="match status" value="1"/>
</dbReference>
<dbReference type="PANTHER" id="PTHR30005">
    <property type="entry name" value="EXOPOLYPHOSPHATASE"/>
    <property type="match status" value="1"/>
</dbReference>
<feature type="domain" description="Ppx/GppA phosphatase N-terminal" evidence="2">
    <location>
        <begin position="60"/>
        <end position="353"/>
    </location>
</feature>
<dbReference type="PANTHER" id="PTHR30005:SF0">
    <property type="entry name" value="RETROGRADE REGULATION PROTEIN 2"/>
    <property type="match status" value="1"/>
</dbReference>
<dbReference type="SUPFAM" id="SSF53067">
    <property type="entry name" value="Actin-like ATPase domain"/>
    <property type="match status" value="2"/>
</dbReference>
<dbReference type="InterPro" id="IPR043129">
    <property type="entry name" value="ATPase_NBD"/>
</dbReference>
<dbReference type="GO" id="GO:0016462">
    <property type="term" value="F:pyrophosphatase activity"/>
    <property type="evidence" value="ECO:0007669"/>
    <property type="project" value="TreeGrafter"/>
</dbReference>